<dbReference type="InterPro" id="IPR036661">
    <property type="entry name" value="Luciferase-like_sf"/>
</dbReference>
<evidence type="ECO:0000313" key="6">
    <source>
        <dbReference type="EMBL" id="GIJ35919.1"/>
    </source>
</evidence>
<sequence length="301" mass="32932">MAYAVTAAQLNFGFKVAQQLISWSQLKRLWSAADADGEWRDAWLYDHFQPVNAAPDGSCLEAWTLLAALATQTARLRIGVLVTGNVYRHPAVLAHMLATVDHVSAGRVEFGFGAGWHAEECRRLGIPLPAPAERLARWDEACTVVHRLCTEDTVHFAGRYYQVEGAGLNPRPSTRPRFVLGASGPRALKVVARHADVWNVADGQVSTLRRGRDVLAKHCVDSGRDPAEITLSAQLHVAAGDLLAARFWTARLVAAGARHVVFSLPPDASPTLLRRLVTEVITPVRDEWHAKSRPDPSEVAP</sequence>
<evidence type="ECO:0000313" key="7">
    <source>
        <dbReference type="Proteomes" id="UP000607311"/>
    </source>
</evidence>
<gene>
    <name evidence="6" type="ORF">Vse01_50670</name>
</gene>
<evidence type="ECO:0000256" key="4">
    <source>
        <dbReference type="ARBA" id="ARBA00023033"/>
    </source>
</evidence>
<dbReference type="GO" id="GO:0046306">
    <property type="term" value="P:alkanesulfonate catabolic process"/>
    <property type="evidence" value="ECO:0007669"/>
    <property type="project" value="TreeGrafter"/>
</dbReference>
<proteinExistence type="predicted"/>
<keyword evidence="3" id="KW-0560">Oxidoreductase</keyword>
<keyword evidence="2" id="KW-0288">FMN</keyword>
<organism evidence="6 7">
    <name type="scientific">Micromonospora sediminimaris</name>
    <dbReference type="NCBI Taxonomy" id="547162"/>
    <lineage>
        <taxon>Bacteria</taxon>
        <taxon>Bacillati</taxon>
        <taxon>Actinomycetota</taxon>
        <taxon>Actinomycetes</taxon>
        <taxon>Micromonosporales</taxon>
        <taxon>Micromonosporaceae</taxon>
        <taxon>Micromonospora</taxon>
    </lineage>
</organism>
<keyword evidence="4" id="KW-0503">Monooxygenase</keyword>
<evidence type="ECO:0000256" key="2">
    <source>
        <dbReference type="ARBA" id="ARBA00022643"/>
    </source>
</evidence>
<feature type="domain" description="Luciferase-like" evidence="5">
    <location>
        <begin position="18"/>
        <end position="241"/>
    </location>
</feature>
<dbReference type="GO" id="GO:0008726">
    <property type="term" value="F:alkanesulfonate monooxygenase activity"/>
    <property type="evidence" value="ECO:0007669"/>
    <property type="project" value="TreeGrafter"/>
</dbReference>
<dbReference type="Gene3D" id="3.20.20.30">
    <property type="entry name" value="Luciferase-like domain"/>
    <property type="match status" value="1"/>
</dbReference>
<dbReference type="InterPro" id="IPR050172">
    <property type="entry name" value="SsuD_RutA_monooxygenase"/>
</dbReference>
<dbReference type="PANTHER" id="PTHR42847:SF4">
    <property type="entry name" value="ALKANESULFONATE MONOOXYGENASE-RELATED"/>
    <property type="match status" value="1"/>
</dbReference>
<evidence type="ECO:0000256" key="3">
    <source>
        <dbReference type="ARBA" id="ARBA00023002"/>
    </source>
</evidence>
<keyword evidence="7" id="KW-1185">Reference proteome</keyword>
<comment type="caution">
    <text evidence="6">The sequence shown here is derived from an EMBL/GenBank/DDBJ whole genome shotgun (WGS) entry which is preliminary data.</text>
</comment>
<evidence type="ECO:0000259" key="5">
    <source>
        <dbReference type="Pfam" id="PF00296"/>
    </source>
</evidence>
<dbReference type="Pfam" id="PF00296">
    <property type="entry name" value="Bac_luciferase"/>
    <property type="match status" value="1"/>
</dbReference>
<dbReference type="RefSeq" id="WP_170863572.1">
    <property type="nucleotide sequence ID" value="NZ_BOPD01000038.1"/>
</dbReference>
<dbReference type="InterPro" id="IPR011251">
    <property type="entry name" value="Luciferase-like_dom"/>
</dbReference>
<accession>A0A9W5UW91</accession>
<name>A0A9W5UW91_9ACTN</name>
<dbReference type="SUPFAM" id="SSF51679">
    <property type="entry name" value="Bacterial luciferase-like"/>
    <property type="match status" value="1"/>
</dbReference>
<dbReference type="AlphaFoldDB" id="A0A9W5UW91"/>
<dbReference type="EMBL" id="BOPD01000038">
    <property type="protein sequence ID" value="GIJ35919.1"/>
    <property type="molecule type" value="Genomic_DNA"/>
</dbReference>
<reference evidence="6" key="1">
    <citation type="submission" date="2021-01" db="EMBL/GenBank/DDBJ databases">
        <title>Whole genome shotgun sequence of Verrucosispora sediminis NBRC 107745.</title>
        <authorList>
            <person name="Komaki H."/>
            <person name="Tamura T."/>
        </authorList>
    </citation>
    <scope>NUCLEOTIDE SEQUENCE</scope>
    <source>
        <strain evidence="6">NBRC 107745</strain>
    </source>
</reference>
<evidence type="ECO:0000256" key="1">
    <source>
        <dbReference type="ARBA" id="ARBA00022630"/>
    </source>
</evidence>
<protein>
    <submittedName>
        <fullName evidence="6">LLM class F420-dependent oxidoreductase</fullName>
    </submittedName>
</protein>
<keyword evidence="1" id="KW-0285">Flavoprotein</keyword>
<dbReference type="Proteomes" id="UP000607311">
    <property type="component" value="Unassembled WGS sequence"/>
</dbReference>
<dbReference type="PANTHER" id="PTHR42847">
    <property type="entry name" value="ALKANESULFONATE MONOOXYGENASE"/>
    <property type="match status" value="1"/>
</dbReference>